<evidence type="ECO:0000259" key="3">
    <source>
        <dbReference type="PROSITE" id="PS50020"/>
    </source>
</evidence>
<evidence type="ECO:0000256" key="1">
    <source>
        <dbReference type="PROSITE-ProRule" id="PRU00266"/>
    </source>
</evidence>
<dbReference type="Gene3D" id="2.20.70.10">
    <property type="match status" value="1"/>
</dbReference>
<dbReference type="InterPro" id="IPR001202">
    <property type="entry name" value="WW_dom"/>
</dbReference>
<gene>
    <name evidence="5" type="ORF">CINCED_3A019615</name>
</gene>
<evidence type="ECO:0000256" key="2">
    <source>
        <dbReference type="SAM" id="MobiDB-lite"/>
    </source>
</evidence>
<dbReference type="OrthoDB" id="112668at2759"/>
<dbReference type="FunFam" id="3.30.160.20:FF:000021">
    <property type="entry name" value="Microprocessor complex subunit DGCR8"/>
    <property type="match status" value="1"/>
</dbReference>
<name>A0A5E4M0Q5_9HEMI</name>
<dbReference type="Pfam" id="PF00035">
    <property type="entry name" value="dsrm"/>
    <property type="match status" value="1"/>
</dbReference>
<dbReference type="AlphaFoldDB" id="A0A5E4M0Q5"/>
<dbReference type="PANTHER" id="PTHR13482:SF3">
    <property type="entry name" value="MICROPROCESSOR COMPLEX SUBUNIT DGCR8"/>
    <property type="match status" value="1"/>
</dbReference>
<dbReference type="Proteomes" id="UP000325440">
    <property type="component" value="Unassembled WGS sequence"/>
</dbReference>
<feature type="domain" description="WW" evidence="3">
    <location>
        <begin position="176"/>
        <end position="209"/>
    </location>
</feature>
<proteinExistence type="predicted"/>
<evidence type="ECO:0000313" key="5">
    <source>
        <dbReference type="EMBL" id="VVC25675.1"/>
    </source>
</evidence>
<organism evidence="5 6">
    <name type="scientific">Cinara cedri</name>
    <dbReference type="NCBI Taxonomy" id="506608"/>
    <lineage>
        <taxon>Eukaryota</taxon>
        <taxon>Metazoa</taxon>
        <taxon>Ecdysozoa</taxon>
        <taxon>Arthropoda</taxon>
        <taxon>Hexapoda</taxon>
        <taxon>Insecta</taxon>
        <taxon>Pterygota</taxon>
        <taxon>Neoptera</taxon>
        <taxon>Paraneoptera</taxon>
        <taxon>Hemiptera</taxon>
        <taxon>Sternorrhyncha</taxon>
        <taxon>Aphidomorpha</taxon>
        <taxon>Aphidoidea</taxon>
        <taxon>Aphididae</taxon>
        <taxon>Lachninae</taxon>
        <taxon>Cinara</taxon>
    </lineage>
</organism>
<dbReference type="InterPro" id="IPR014720">
    <property type="entry name" value="dsRBD_dom"/>
</dbReference>
<dbReference type="GO" id="GO:0070878">
    <property type="term" value="F:primary miRNA binding"/>
    <property type="evidence" value="ECO:0007669"/>
    <property type="project" value="TreeGrafter"/>
</dbReference>
<dbReference type="GO" id="GO:0042802">
    <property type="term" value="F:identical protein binding"/>
    <property type="evidence" value="ECO:0007669"/>
    <property type="project" value="InterPro"/>
</dbReference>
<dbReference type="Gene3D" id="3.30.160.20">
    <property type="match status" value="2"/>
</dbReference>
<dbReference type="PROSITE" id="PS50020">
    <property type="entry name" value="WW_DOMAIN_2"/>
    <property type="match status" value="1"/>
</dbReference>
<keyword evidence="1" id="KW-0694">RNA-binding</keyword>
<dbReference type="CDD" id="cd19867">
    <property type="entry name" value="DSRM_DGCR8_rpt1"/>
    <property type="match status" value="1"/>
</dbReference>
<accession>A0A5E4M0Q5</accession>
<sequence length="593" mass="68059">MSNDSEFSFDQGEHSEFESTSNVLESHEQCIASCSKSMEYHSTDSDDEEQIDNIQKEQKNNEFDFASQFESIASRLKSMEYPIGISDDEDEQIDKIEYVIDTSDEDEQVDHLETGQNGNVIVSDDQLKSIVSRSKSVEYHLSDISDEDEQIDSISAGYGGNETVVLNELDEKFVKNNLPTGWTKINHASGMPLYFNKDMKVCSFTKPYYLGTQSLKNHNVPVENIPCLEYKLKLEKMNSKKEDDDKLDYLKKDITPEQYKSYCKRLFKFKDIKFMRFSSWDKRREYIRMIKADRRRRDLPKFKDRSTLIAVPVDPPVIENTAVPETGEWIINLNNKSYISILHEYIQRVLKTQPLYTFKELENARYPYLATVILDGIQYGIGIGSSKKQAKLDSARATMEILLPSTKDQIKINCKQGIPETQGGDVFNGCKVFDQLKIKDPRIPEFCAQAAESMPYDMLLVCVKRNFGEDVTIKTDMQKMQSNTDSEIFYSLTMKAKEYMATVICKNKREGRQKGAQALLKVLHPHIKYFGSLLRLYSHQNVGSSSEKKPDEPGTKSPRPRGSPDQNILDQLKKAMSKLEKECNSNEENDNSI</sequence>
<dbReference type="GO" id="GO:0003725">
    <property type="term" value="F:double-stranded RNA binding"/>
    <property type="evidence" value="ECO:0007669"/>
    <property type="project" value="TreeGrafter"/>
</dbReference>
<dbReference type="PROSITE" id="PS50137">
    <property type="entry name" value="DS_RBD"/>
    <property type="match status" value="1"/>
</dbReference>
<dbReference type="PANTHER" id="PTHR13482">
    <property type="entry name" value="MICRORNA PROCESSOR COMPLEX SUBUNIT DGCR8"/>
    <property type="match status" value="1"/>
</dbReference>
<dbReference type="GO" id="GO:0031053">
    <property type="term" value="P:primary miRNA processing"/>
    <property type="evidence" value="ECO:0007669"/>
    <property type="project" value="InterPro"/>
</dbReference>
<feature type="domain" description="DRBM" evidence="4">
    <location>
        <begin position="337"/>
        <end position="404"/>
    </location>
</feature>
<dbReference type="GO" id="GO:0020037">
    <property type="term" value="F:heme binding"/>
    <property type="evidence" value="ECO:0007669"/>
    <property type="project" value="InterPro"/>
</dbReference>
<dbReference type="EMBL" id="CABPRJ010000017">
    <property type="protein sequence ID" value="VVC25675.1"/>
    <property type="molecule type" value="Genomic_DNA"/>
</dbReference>
<dbReference type="SMART" id="SM00358">
    <property type="entry name" value="DSRM"/>
    <property type="match status" value="1"/>
</dbReference>
<keyword evidence="6" id="KW-1185">Reference proteome</keyword>
<evidence type="ECO:0000313" key="6">
    <source>
        <dbReference type="Proteomes" id="UP000325440"/>
    </source>
</evidence>
<evidence type="ECO:0000259" key="4">
    <source>
        <dbReference type="PROSITE" id="PS50137"/>
    </source>
</evidence>
<dbReference type="Gene3D" id="3.30.160.590">
    <property type="match status" value="1"/>
</dbReference>
<dbReference type="GO" id="GO:0070877">
    <property type="term" value="C:microprocessor complex"/>
    <property type="evidence" value="ECO:0007669"/>
    <property type="project" value="InterPro"/>
</dbReference>
<dbReference type="InterPro" id="IPR040375">
    <property type="entry name" value="DGCR8"/>
</dbReference>
<dbReference type="SMART" id="SM00456">
    <property type="entry name" value="WW"/>
    <property type="match status" value="1"/>
</dbReference>
<reference evidence="5 6" key="1">
    <citation type="submission" date="2019-08" db="EMBL/GenBank/DDBJ databases">
        <authorList>
            <person name="Alioto T."/>
            <person name="Alioto T."/>
            <person name="Gomez Garrido J."/>
        </authorList>
    </citation>
    <scope>NUCLEOTIDE SEQUENCE [LARGE SCALE GENOMIC DNA]</scope>
</reference>
<protein>
    <submittedName>
        <fullName evidence="5">WW domain,Double-stranded RNA-binding domain</fullName>
    </submittedName>
</protein>
<feature type="region of interest" description="Disordered" evidence="2">
    <location>
        <begin position="541"/>
        <end position="568"/>
    </location>
</feature>
<feature type="region of interest" description="Disordered" evidence="2">
    <location>
        <begin position="1"/>
        <end position="24"/>
    </location>
</feature>
<dbReference type="SUPFAM" id="SSF54768">
    <property type="entry name" value="dsRNA-binding domain-like"/>
    <property type="match status" value="1"/>
</dbReference>